<feature type="domain" description="Right handed beta helix" evidence="3">
    <location>
        <begin position="517"/>
        <end position="641"/>
    </location>
</feature>
<feature type="compositionally biased region" description="Low complexity" evidence="1">
    <location>
        <begin position="682"/>
        <end position="695"/>
    </location>
</feature>
<feature type="chain" id="PRO_5023084635" description="Right handed beta helix domain-containing protein" evidence="2">
    <location>
        <begin position="31"/>
        <end position="704"/>
    </location>
</feature>
<feature type="signal peptide" evidence="2">
    <location>
        <begin position="1"/>
        <end position="30"/>
    </location>
</feature>
<dbReference type="RefSeq" id="WP_146516385.1">
    <property type="nucleotide sequence ID" value="NZ_SJPI01000002.1"/>
</dbReference>
<dbReference type="InterPro" id="IPR006626">
    <property type="entry name" value="PbH1"/>
</dbReference>
<sequence length="704" mass="75802" precursor="true">MQNWQLQVSARVKVACCVMVAFCAISSVQAQSLESHVFDGRPLNPAIESDPYRPYAALTGRGDDVSRVHTDLFVPLASTHDDLLFADIRGQFAYGGGAEGNWGLAYRHLFAGDYIAGVYGFYDLKHSANENTFHQATFGMEMLSDKYDVRWNGYLPEGGSAQAVGATAIVSNGNLVVQNNEERAYYGTDAEVGSLLWRCPNYFDSELRVFAGIYHFDTDSPTAESITGPRIRAELRSFDLPFLSLDSRVTFGVQYQHDDVRDSQTAGTLSIRMPFGPDRRRHRRMTRIERRMTDVVVRDVDVVTQANPTPGGQEVALHATYDFEIGSVTVLDANTPDLPTAVATATTDSVIIDGRAGVIRVTDAIEVQDGQQLFGGGLAVKGADTGVHAVFGSKVKLHGIDITESVILTADNSVISGFNIFGGMHGISSELSGGLADLEDVLIIGNNVTGADDSGFRFGTLDSDSVIAHNRATDNGSHGFDIEQNEGLFVQNNALGNEGNGFDLFDNDGEVSFNRALRNEGYGFYADDNSGNFDENESYENGESGFDFLDNTGSIAGNLSADNDGEGFTFAANNGVVEENLAFDNASYGFDFADNNGTVQENYAYDNGDVGFDFEDNFGLFQENYSIGNEGGGFDFVTNQGQFLANVANENDGSGFDFTDNTGAGEFSNNVAEDNGDFGYDGANSATANNNTGSGNEDGNDTFP</sequence>
<feature type="domain" description="Right handed beta helix" evidence="3">
    <location>
        <begin position="395"/>
        <end position="514"/>
    </location>
</feature>
<feature type="region of interest" description="Disordered" evidence="1">
    <location>
        <begin position="667"/>
        <end position="704"/>
    </location>
</feature>
<dbReference type="Pfam" id="PF13229">
    <property type="entry name" value="Beta_helix"/>
    <property type="match status" value="2"/>
</dbReference>
<dbReference type="Proteomes" id="UP000316598">
    <property type="component" value="Unassembled WGS sequence"/>
</dbReference>
<proteinExistence type="predicted"/>
<name>A0A5C5WKW2_9BACT</name>
<dbReference type="SMART" id="SM00710">
    <property type="entry name" value="PbH1"/>
    <property type="match status" value="6"/>
</dbReference>
<dbReference type="Gene3D" id="2.40.160.160">
    <property type="entry name" value="Inverse autotransporter, beta-domain"/>
    <property type="match status" value="1"/>
</dbReference>
<evidence type="ECO:0000313" key="4">
    <source>
        <dbReference type="EMBL" id="TWT51310.1"/>
    </source>
</evidence>
<organism evidence="4 5">
    <name type="scientific">Rubripirellula amarantea</name>
    <dbReference type="NCBI Taxonomy" id="2527999"/>
    <lineage>
        <taxon>Bacteria</taxon>
        <taxon>Pseudomonadati</taxon>
        <taxon>Planctomycetota</taxon>
        <taxon>Planctomycetia</taxon>
        <taxon>Pirellulales</taxon>
        <taxon>Pirellulaceae</taxon>
        <taxon>Rubripirellula</taxon>
    </lineage>
</organism>
<dbReference type="OrthoDB" id="8320584at2"/>
<accession>A0A5C5WKW2</accession>
<dbReference type="InterPro" id="IPR039448">
    <property type="entry name" value="Beta_helix"/>
</dbReference>
<evidence type="ECO:0000256" key="1">
    <source>
        <dbReference type="SAM" id="MobiDB-lite"/>
    </source>
</evidence>
<evidence type="ECO:0000259" key="3">
    <source>
        <dbReference type="Pfam" id="PF13229"/>
    </source>
</evidence>
<dbReference type="EMBL" id="SJPI01000002">
    <property type="protein sequence ID" value="TWT51310.1"/>
    <property type="molecule type" value="Genomic_DNA"/>
</dbReference>
<dbReference type="Gene3D" id="2.160.20.10">
    <property type="entry name" value="Single-stranded right-handed beta-helix, Pectin lyase-like"/>
    <property type="match status" value="2"/>
</dbReference>
<keyword evidence="2" id="KW-0732">Signal</keyword>
<reference evidence="4 5" key="1">
    <citation type="submission" date="2019-02" db="EMBL/GenBank/DDBJ databases">
        <title>Deep-cultivation of Planctomycetes and their phenomic and genomic characterization uncovers novel biology.</title>
        <authorList>
            <person name="Wiegand S."/>
            <person name="Jogler M."/>
            <person name="Boedeker C."/>
            <person name="Pinto D."/>
            <person name="Vollmers J."/>
            <person name="Rivas-Marin E."/>
            <person name="Kohn T."/>
            <person name="Peeters S.H."/>
            <person name="Heuer A."/>
            <person name="Rast P."/>
            <person name="Oberbeckmann S."/>
            <person name="Bunk B."/>
            <person name="Jeske O."/>
            <person name="Meyerdierks A."/>
            <person name="Storesund J.E."/>
            <person name="Kallscheuer N."/>
            <person name="Luecker S."/>
            <person name="Lage O.M."/>
            <person name="Pohl T."/>
            <person name="Merkel B.J."/>
            <person name="Hornburger P."/>
            <person name="Mueller R.-W."/>
            <person name="Bruemmer F."/>
            <person name="Labrenz M."/>
            <person name="Spormann A.M."/>
            <person name="Op Den Camp H."/>
            <person name="Overmann J."/>
            <person name="Amann R."/>
            <person name="Jetten M.S.M."/>
            <person name="Mascher T."/>
            <person name="Medema M.H."/>
            <person name="Devos D.P."/>
            <person name="Kaster A.-K."/>
            <person name="Ovreas L."/>
            <person name="Rohde M."/>
            <person name="Galperin M.Y."/>
            <person name="Jogler C."/>
        </authorList>
    </citation>
    <scope>NUCLEOTIDE SEQUENCE [LARGE SCALE GENOMIC DNA]</scope>
    <source>
        <strain evidence="4 5">Pla22</strain>
    </source>
</reference>
<gene>
    <name evidence="4" type="ORF">Pla22_40870</name>
</gene>
<protein>
    <recommendedName>
        <fullName evidence="3">Right handed beta helix domain-containing protein</fullName>
    </recommendedName>
</protein>
<comment type="caution">
    <text evidence="4">The sequence shown here is derived from an EMBL/GenBank/DDBJ whole genome shotgun (WGS) entry which is preliminary data.</text>
</comment>
<evidence type="ECO:0000313" key="5">
    <source>
        <dbReference type="Proteomes" id="UP000316598"/>
    </source>
</evidence>
<keyword evidence="5" id="KW-1185">Reference proteome</keyword>
<dbReference type="InterPro" id="IPR038177">
    <property type="entry name" value="IAT_beta_sf"/>
</dbReference>
<evidence type="ECO:0000256" key="2">
    <source>
        <dbReference type="SAM" id="SignalP"/>
    </source>
</evidence>
<dbReference type="InterPro" id="IPR011050">
    <property type="entry name" value="Pectin_lyase_fold/virulence"/>
</dbReference>
<dbReference type="SUPFAM" id="SSF51126">
    <property type="entry name" value="Pectin lyase-like"/>
    <property type="match status" value="1"/>
</dbReference>
<dbReference type="AlphaFoldDB" id="A0A5C5WKW2"/>
<dbReference type="InterPro" id="IPR012334">
    <property type="entry name" value="Pectin_lyas_fold"/>
</dbReference>